<accession>A0ACB8QM31</accession>
<evidence type="ECO:0000313" key="2">
    <source>
        <dbReference type="Proteomes" id="UP000814128"/>
    </source>
</evidence>
<sequence length="516" mass="55628">MMRGWTAPPTRRELLLLVFSLTVFVCAYNADVTLAAFGFGPASLSPFARARPPAIGPDGRKPAPYRDALEDQIVGTWDWEPGHVAGVNEAEALRTIKGVVEEGDVYIRGEGRAGQQALWLQGVGQGRYASDPRLGSTTINDEFIRWGDHVPRTKILFHIPGFTILENVTLAFGTFFLVTDDPSTMPPPGALGSSKEDHALPPRDIDWQILPASNSIPKLGTFGSRMHGTSFVSYDAAIDAHTLLSLTRLHSVLNTTTPPSRLILPSVHTFVDPLPDPTIRTPIGIPHATLIAAYPTLTGPLYYEDFDDFTGLSGPVLLDRVVLVDRGAAARASPSPSTDTPTWASIFAEPRGAAAWFEPVRATLWAFFGLDEAGAPRTDEITYLAGAHPDAALAAELKRLGHPLHIVDNTTPWRTRMAAVVRSSIIVGPSGAHLSDAAFLRPGPRAALVELFPDGAFDHNWATIVRSMGHAHIAFQGTRRIDPASPPSISRPSNAPALKTDAKAVAQALRDLLARH</sequence>
<gene>
    <name evidence="1" type="ORF">K488DRAFT_48953</name>
</gene>
<protein>
    <submittedName>
        <fullName evidence="1">Uncharacterized protein</fullName>
    </submittedName>
</protein>
<dbReference type="EMBL" id="MU273534">
    <property type="protein sequence ID" value="KAI0032876.1"/>
    <property type="molecule type" value="Genomic_DNA"/>
</dbReference>
<comment type="caution">
    <text evidence="1">The sequence shown here is derived from an EMBL/GenBank/DDBJ whole genome shotgun (WGS) entry which is preliminary data.</text>
</comment>
<evidence type="ECO:0000313" key="1">
    <source>
        <dbReference type="EMBL" id="KAI0032876.1"/>
    </source>
</evidence>
<keyword evidence="2" id="KW-1185">Reference proteome</keyword>
<organism evidence="1 2">
    <name type="scientific">Vararia minispora EC-137</name>
    <dbReference type="NCBI Taxonomy" id="1314806"/>
    <lineage>
        <taxon>Eukaryota</taxon>
        <taxon>Fungi</taxon>
        <taxon>Dikarya</taxon>
        <taxon>Basidiomycota</taxon>
        <taxon>Agaricomycotina</taxon>
        <taxon>Agaricomycetes</taxon>
        <taxon>Russulales</taxon>
        <taxon>Lachnocladiaceae</taxon>
        <taxon>Vararia</taxon>
    </lineage>
</organism>
<reference evidence="1" key="1">
    <citation type="submission" date="2021-02" db="EMBL/GenBank/DDBJ databases">
        <authorList>
            <consortium name="DOE Joint Genome Institute"/>
            <person name="Ahrendt S."/>
            <person name="Looney B.P."/>
            <person name="Miyauchi S."/>
            <person name="Morin E."/>
            <person name="Drula E."/>
            <person name="Courty P.E."/>
            <person name="Chicoki N."/>
            <person name="Fauchery L."/>
            <person name="Kohler A."/>
            <person name="Kuo A."/>
            <person name="Labutti K."/>
            <person name="Pangilinan J."/>
            <person name="Lipzen A."/>
            <person name="Riley R."/>
            <person name="Andreopoulos W."/>
            <person name="He G."/>
            <person name="Johnson J."/>
            <person name="Barry K.W."/>
            <person name="Grigoriev I.V."/>
            <person name="Nagy L."/>
            <person name="Hibbett D."/>
            <person name="Henrissat B."/>
            <person name="Matheny P.B."/>
            <person name="Labbe J."/>
            <person name="Martin F."/>
        </authorList>
    </citation>
    <scope>NUCLEOTIDE SEQUENCE</scope>
    <source>
        <strain evidence="1">EC-137</strain>
    </source>
</reference>
<proteinExistence type="predicted"/>
<dbReference type="Proteomes" id="UP000814128">
    <property type="component" value="Unassembled WGS sequence"/>
</dbReference>
<name>A0ACB8QM31_9AGAM</name>
<reference evidence="1" key="2">
    <citation type="journal article" date="2022" name="New Phytol.">
        <title>Evolutionary transition to the ectomycorrhizal habit in the genomes of a hyperdiverse lineage of mushroom-forming fungi.</title>
        <authorList>
            <person name="Looney B."/>
            <person name="Miyauchi S."/>
            <person name="Morin E."/>
            <person name="Drula E."/>
            <person name="Courty P.E."/>
            <person name="Kohler A."/>
            <person name="Kuo A."/>
            <person name="LaButti K."/>
            <person name="Pangilinan J."/>
            <person name="Lipzen A."/>
            <person name="Riley R."/>
            <person name="Andreopoulos W."/>
            <person name="He G."/>
            <person name="Johnson J."/>
            <person name="Nolan M."/>
            <person name="Tritt A."/>
            <person name="Barry K.W."/>
            <person name="Grigoriev I.V."/>
            <person name="Nagy L.G."/>
            <person name="Hibbett D."/>
            <person name="Henrissat B."/>
            <person name="Matheny P.B."/>
            <person name="Labbe J."/>
            <person name="Martin F.M."/>
        </authorList>
    </citation>
    <scope>NUCLEOTIDE SEQUENCE</scope>
    <source>
        <strain evidence="1">EC-137</strain>
    </source>
</reference>